<keyword evidence="3 7" id="KW-0808">Transferase</keyword>
<keyword evidence="7" id="KW-0012">Acyltransferase</keyword>
<feature type="region of interest" description="ACP-binding" evidence="7">
    <location>
        <begin position="258"/>
        <end position="262"/>
    </location>
</feature>
<dbReference type="InterPro" id="IPR013751">
    <property type="entry name" value="ACP_syn_III_N"/>
</dbReference>
<dbReference type="GO" id="GO:0005737">
    <property type="term" value="C:cytoplasm"/>
    <property type="evidence" value="ECO:0007669"/>
    <property type="project" value="UniProtKB-SubCell"/>
</dbReference>
<dbReference type="OrthoDB" id="9815506at2"/>
<dbReference type="CDD" id="cd00830">
    <property type="entry name" value="KAS_III"/>
    <property type="match status" value="1"/>
</dbReference>
<dbReference type="NCBIfam" id="NF006829">
    <property type="entry name" value="PRK09352.1"/>
    <property type="match status" value="1"/>
</dbReference>
<comment type="subcellular location">
    <subcellularLocation>
        <location evidence="7">Cytoplasm</location>
    </subcellularLocation>
</comment>
<evidence type="ECO:0000256" key="4">
    <source>
        <dbReference type="ARBA" id="ARBA00022832"/>
    </source>
</evidence>
<organism evidence="10 11">
    <name type="scientific">Dethiosulfovibrio salsuginis</name>
    <dbReference type="NCBI Taxonomy" id="561720"/>
    <lineage>
        <taxon>Bacteria</taxon>
        <taxon>Thermotogati</taxon>
        <taxon>Synergistota</taxon>
        <taxon>Synergistia</taxon>
        <taxon>Synergistales</taxon>
        <taxon>Dethiosulfovibrionaceae</taxon>
        <taxon>Dethiosulfovibrio</taxon>
    </lineage>
</organism>
<dbReference type="UniPathway" id="UPA00094"/>
<evidence type="ECO:0000259" key="9">
    <source>
        <dbReference type="Pfam" id="PF08545"/>
    </source>
</evidence>
<keyword evidence="5 7" id="KW-0443">Lipid metabolism</keyword>
<comment type="function">
    <text evidence="7">Catalyzes the condensation reaction of fatty acid synthesis by the addition to an acyl acceptor of two carbons from malonyl-ACP. Catalyzes the first condensation reaction which initiates fatty acid synthesis and may therefore play a role in governing the total rate of fatty acid production. Possesses both acetoacetyl-ACP synthase and acetyl transacylase activities. Its substrate specificity determines the biosynthesis of branched-chain and/or straight-chain of fatty acids.</text>
</comment>
<dbReference type="PANTHER" id="PTHR43091:SF1">
    <property type="entry name" value="BETA-KETOACYL-[ACYL-CARRIER-PROTEIN] SYNTHASE III, CHLOROPLASTIC"/>
    <property type="match status" value="1"/>
</dbReference>
<dbReference type="RefSeq" id="WP_085543523.1">
    <property type="nucleotide sequence ID" value="NZ_FXBB01000001.1"/>
</dbReference>
<feature type="active site" evidence="7">
    <location>
        <position position="287"/>
    </location>
</feature>
<evidence type="ECO:0000256" key="7">
    <source>
        <dbReference type="HAMAP-Rule" id="MF_01815"/>
    </source>
</evidence>
<evidence type="ECO:0000256" key="5">
    <source>
        <dbReference type="ARBA" id="ARBA00023098"/>
    </source>
</evidence>
<dbReference type="HAMAP" id="MF_01815">
    <property type="entry name" value="FabH"/>
    <property type="match status" value="1"/>
</dbReference>
<dbReference type="EC" id="2.3.1.180" evidence="7"/>
<dbReference type="EMBL" id="FXBB01000001">
    <property type="protein sequence ID" value="SMG11234.1"/>
    <property type="molecule type" value="Genomic_DNA"/>
</dbReference>
<dbReference type="PANTHER" id="PTHR43091">
    <property type="entry name" value="3-OXOACYL-[ACYL-CARRIER-PROTEIN] SYNTHASE"/>
    <property type="match status" value="1"/>
</dbReference>
<dbReference type="Gene3D" id="3.40.47.10">
    <property type="match status" value="1"/>
</dbReference>
<protein>
    <recommendedName>
        <fullName evidence="7">Beta-ketoacyl-[acyl-carrier-protein] synthase III</fullName>
        <shortName evidence="7">Beta-ketoacyl-ACP synthase III</shortName>
        <shortName evidence="7">KAS III</shortName>
        <ecNumber evidence="7">2.3.1.180</ecNumber>
    </recommendedName>
    <alternativeName>
        <fullName evidence="7">3-oxoacyl-[acyl-carrier-protein] synthase 3</fullName>
    </alternativeName>
    <alternativeName>
        <fullName evidence="7">3-oxoacyl-[acyl-carrier-protein] synthase III</fullName>
    </alternativeName>
</protein>
<dbReference type="NCBIfam" id="TIGR00747">
    <property type="entry name" value="fabH"/>
    <property type="match status" value="1"/>
</dbReference>
<reference evidence="11" key="1">
    <citation type="submission" date="2017-04" db="EMBL/GenBank/DDBJ databases">
        <authorList>
            <person name="Varghese N."/>
            <person name="Submissions S."/>
        </authorList>
    </citation>
    <scope>NUCLEOTIDE SEQUENCE [LARGE SCALE GENOMIC DNA]</scope>
    <source>
        <strain evidence="11">USBA 82</strain>
    </source>
</reference>
<proteinExistence type="inferred from homology"/>
<evidence type="ECO:0000313" key="11">
    <source>
        <dbReference type="Proteomes" id="UP000193355"/>
    </source>
</evidence>
<dbReference type="SUPFAM" id="SSF53901">
    <property type="entry name" value="Thiolase-like"/>
    <property type="match status" value="1"/>
</dbReference>
<feature type="active site" evidence="7">
    <location>
        <position position="257"/>
    </location>
</feature>
<evidence type="ECO:0000313" key="10">
    <source>
        <dbReference type="EMBL" id="SMG11234.1"/>
    </source>
</evidence>
<dbReference type="AlphaFoldDB" id="A0A1X7IAY6"/>
<evidence type="ECO:0000256" key="1">
    <source>
        <dbReference type="ARBA" id="ARBA00008642"/>
    </source>
</evidence>
<dbReference type="InterPro" id="IPR016039">
    <property type="entry name" value="Thiolase-like"/>
</dbReference>
<keyword evidence="6 7" id="KW-0275">Fatty acid biosynthesis</keyword>
<dbReference type="GO" id="GO:0006633">
    <property type="term" value="P:fatty acid biosynthetic process"/>
    <property type="evidence" value="ECO:0007669"/>
    <property type="project" value="UniProtKB-UniRule"/>
</dbReference>
<feature type="domain" description="Beta-ketoacyl-[acyl-carrier-protein] synthase III N-terminal" evidence="9">
    <location>
        <begin position="112"/>
        <end position="189"/>
    </location>
</feature>
<dbReference type="STRING" id="561720.SAMN06275492_101244"/>
<dbReference type="InterPro" id="IPR013747">
    <property type="entry name" value="ACP_syn_III_C"/>
</dbReference>
<evidence type="ECO:0000256" key="2">
    <source>
        <dbReference type="ARBA" id="ARBA00022516"/>
    </source>
</evidence>
<comment type="domain">
    <text evidence="7">The last Arg residue of the ACP-binding site is essential for the weak association between ACP/AcpP and FabH.</text>
</comment>
<feature type="active site" evidence="7">
    <location>
        <position position="118"/>
    </location>
</feature>
<comment type="catalytic activity">
    <reaction evidence="7">
        <text>malonyl-[ACP] + acetyl-CoA + H(+) = 3-oxobutanoyl-[ACP] + CO2 + CoA</text>
        <dbReference type="Rhea" id="RHEA:12080"/>
        <dbReference type="Rhea" id="RHEA-COMP:9623"/>
        <dbReference type="Rhea" id="RHEA-COMP:9625"/>
        <dbReference type="ChEBI" id="CHEBI:15378"/>
        <dbReference type="ChEBI" id="CHEBI:16526"/>
        <dbReference type="ChEBI" id="CHEBI:57287"/>
        <dbReference type="ChEBI" id="CHEBI:57288"/>
        <dbReference type="ChEBI" id="CHEBI:78449"/>
        <dbReference type="ChEBI" id="CHEBI:78450"/>
        <dbReference type="EC" id="2.3.1.180"/>
    </reaction>
</comment>
<name>A0A1X7IAY6_9BACT</name>
<keyword evidence="4 7" id="KW-0276">Fatty acid metabolism</keyword>
<evidence type="ECO:0000259" key="8">
    <source>
        <dbReference type="Pfam" id="PF08541"/>
    </source>
</evidence>
<evidence type="ECO:0000256" key="3">
    <source>
        <dbReference type="ARBA" id="ARBA00022679"/>
    </source>
</evidence>
<keyword evidence="7" id="KW-0511">Multifunctional enzyme</keyword>
<dbReference type="GO" id="GO:0004315">
    <property type="term" value="F:3-oxoacyl-[acyl-carrier-protein] synthase activity"/>
    <property type="evidence" value="ECO:0007669"/>
    <property type="project" value="InterPro"/>
</dbReference>
<dbReference type="GO" id="GO:0033818">
    <property type="term" value="F:beta-ketoacyl-acyl-carrier-protein synthase III activity"/>
    <property type="evidence" value="ECO:0007669"/>
    <property type="project" value="UniProtKB-UniRule"/>
</dbReference>
<keyword evidence="7" id="KW-0963">Cytoplasm</keyword>
<comment type="similarity">
    <text evidence="1 7">Belongs to the thiolase-like superfamily. FabH family.</text>
</comment>
<dbReference type="Pfam" id="PF08545">
    <property type="entry name" value="ACP_syn_III"/>
    <property type="match status" value="1"/>
</dbReference>
<sequence>MSLIAGRPVQVVSTGMAVPSKTLDNHQLSKVVDTTDQWIVERTGIKIRHIASEGENASDLASCACRRALEKAGVSADTVDMIVVATNSPDTLFPAVSCRVQGIIGAVNSGAMDVQSGCNGSISAMSVGASGIASGLWNRVLVVGVEVLSRLIDWSDRSTCILFGDGAGAVLLEAGSKKGMLSCDLRADGTLCDYITLPAGLSALPASDETVRGKKHFVSMKGNEVFKFTQRVLPGYLSEVCAKAGLAPEDIDWWVFHQANMRIVEGVLRRLKVDRRKSIDNLDRYGNTSAASVFIALDEGYKDGRIVSGKGQKVLVTSFGAGMTYGAFVFES</sequence>
<dbReference type="Proteomes" id="UP000193355">
    <property type="component" value="Unassembled WGS sequence"/>
</dbReference>
<keyword evidence="11" id="KW-1185">Reference proteome</keyword>
<accession>A0A1X7IAY6</accession>
<keyword evidence="2 7" id="KW-0444">Lipid biosynthesis</keyword>
<gene>
    <name evidence="7" type="primary">fabH</name>
    <name evidence="10" type="ORF">SAMN06275492_101244</name>
</gene>
<dbReference type="Pfam" id="PF08541">
    <property type="entry name" value="ACP_syn_III_C"/>
    <property type="match status" value="1"/>
</dbReference>
<feature type="domain" description="Beta-ketoacyl-[acyl-carrier-protein] synthase III C-terminal" evidence="8">
    <location>
        <begin position="241"/>
        <end position="331"/>
    </location>
</feature>
<comment type="pathway">
    <text evidence="7">Lipid metabolism; fatty acid biosynthesis.</text>
</comment>
<comment type="subunit">
    <text evidence="7">Homodimer.</text>
</comment>
<dbReference type="InterPro" id="IPR004655">
    <property type="entry name" value="FabH"/>
</dbReference>
<evidence type="ECO:0000256" key="6">
    <source>
        <dbReference type="ARBA" id="ARBA00023160"/>
    </source>
</evidence>